<feature type="transmembrane region" description="Helical" evidence="7">
    <location>
        <begin position="66"/>
        <end position="85"/>
    </location>
</feature>
<keyword evidence="9" id="KW-1185">Reference proteome</keyword>
<comment type="similarity">
    <text evidence="2">Belongs to the UPF0719 family.</text>
</comment>
<feature type="transmembrane region" description="Helical" evidence="7">
    <location>
        <begin position="133"/>
        <end position="156"/>
    </location>
</feature>
<sequence>MITELAATTVVALPDNFGSDLGKGIGAIALYAIVGLVLMFGGFYAIDWTTPGKLNELVRSGKPNAVIVTASGMLSMAFIIVTAIMSSGYDLTAGLIKSLVFGLLGIIVQVLAVRSLEWLTKIDVGGTIESEKFAPATIVVAAVHLALGAIVAVAIFDPQVFAPAPVV</sequence>
<evidence type="ECO:0000313" key="9">
    <source>
        <dbReference type="Proteomes" id="UP000294257"/>
    </source>
</evidence>
<evidence type="ECO:0000256" key="5">
    <source>
        <dbReference type="ARBA" id="ARBA00022989"/>
    </source>
</evidence>
<evidence type="ECO:0000256" key="7">
    <source>
        <dbReference type="SAM" id="Phobius"/>
    </source>
</evidence>
<keyword evidence="5 7" id="KW-1133">Transmembrane helix</keyword>
<feature type="transmembrane region" description="Helical" evidence="7">
    <location>
        <begin position="91"/>
        <end position="112"/>
    </location>
</feature>
<dbReference type="InterPro" id="IPR007140">
    <property type="entry name" value="DUF350"/>
</dbReference>
<evidence type="ECO:0000256" key="4">
    <source>
        <dbReference type="ARBA" id="ARBA00022692"/>
    </source>
</evidence>
<evidence type="ECO:0000256" key="2">
    <source>
        <dbReference type="ARBA" id="ARBA00005779"/>
    </source>
</evidence>
<reference evidence="8 9" key="1">
    <citation type="submission" date="2019-02" db="EMBL/GenBank/DDBJ databases">
        <title>Genomic Encyclopedia of Type Strains, Phase IV (KMG-IV): sequencing the most valuable type-strain genomes for metagenomic binning, comparative biology and taxonomic classification.</title>
        <authorList>
            <person name="Goeker M."/>
        </authorList>
    </citation>
    <scope>NUCLEOTIDE SEQUENCE [LARGE SCALE GENOMIC DNA]</scope>
    <source>
        <strain evidence="8 9">DSM 101727</strain>
    </source>
</reference>
<dbReference type="EMBL" id="SGWQ01000001">
    <property type="protein sequence ID" value="RZS45179.1"/>
    <property type="molecule type" value="Genomic_DNA"/>
</dbReference>
<protein>
    <submittedName>
        <fullName evidence="8">Uncharacterized membrane protein YjfL (UPF0719 family)</fullName>
    </submittedName>
</protein>
<gene>
    <name evidence="8" type="ORF">EV193_1011066</name>
</gene>
<dbReference type="AlphaFoldDB" id="A0A4Q7L670"/>
<keyword evidence="6 7" id="KW-0472">Membrane</keyword>
<accession>A0A4Q7L670</accession>
<dbReference type="Pfam" id="PF03994">
    <property type="entry name" value="DUF350"/>
    <property type="match status" value="1"/>
</dbReference>
<evidence type="ECO:0000313" key="8">
    <source>
        <dbReference type="EMBL" id="RZS45179.1"/>
    </source>
</evidence>
<dbReference type="GO" id="GO:0005886">
    <property type="term" value="C:plasma membrane"/>
    <property type="evidence" value="ECO:0007669"/>
    <property type="project" value="UniProtKB-SubCell"/>
</dbReference>
<evidence type="ECO:0000256" key="1">
    <source>
        <dbReference type="ARBA" id="ARBA00004651"/>
    </source>
</evidence>
<organism evidence="8 9">
    <name type="scientific">Herbihabitans rhizosphaerae</name>
    <dbReference type="NCBI Taxonomy" id="1872711"/>
    <lineage>
        <taxon>Bacteria</taxon>
        <taxon>Bacillati</taxon>
        <taxon>Actinomycetota</taxon>
        <taxon>Actinomycetes</taxon>
        <taxon>Pseudonocardiales</taxon>
        <taxon>Pseudonocardiaceae</taxon>
        <taxon>Herbihabitans</taxon>
    </lineage>
</organism>
<evidence type="ECO:0000256" key="3">
    <source>
        <dbReference type="ARBA" id="ARBA00022475"/>
    </source>
</evidence>
<feature type="transmembrane region" description="Helical" evidence="7">
    <location>
        <begin position="24"/>
        <end position="46"/>
    </location>
</feature>
<comment type="caution">
    <text evidence="8">The sequence shown here is derived from an EMBL/GenBank/DDBJ whole genome shotgun (WGS) entry which is preliminary data.</text>
</comment>
<comment type="subcellular location">
    <subcellularLocation>
        <location evidence="1">Cell membrane</location>
        <topology evidence="1">Multi-pass membrane protein</topology>
    </subcellularLocation>
</comment>
<dbReference type="OrthoDB" id="5191770at2"/>
<keyword evidence="4 7" id="KW-0812">Transmembrane</keyword>
<evidence type="ECO:0000256" key="6">
    <source>
        <dbReference type="ARBA" id="ARBA00023136"/>
    </source>
</evidence>
<proteinExistence type="inferred from homology"/>
<dbReference type="RefSeq" id="WP_130342753.1">
    <property type="nucleotide sequence ID" value="NZ_SGWQ01000001.1"/>
</dbReference>
<keyword evidence="3" id="KW-1003">Cell membrane</keyword>
<dbReference type="Proteomes" id="UP000294257">
    <property type="component" value="Unassembled WGS sequence"/>
</dbReference>
<name>A0A4Q7L670_9PSEU</name>